<dbReference type="PANTHER" id="PTHR32063">
    <property type="match status" value="1"/>
</dbReference>
<feature type="region of interest" description="Disordered" evidence="1">
    <location>
        <begin position="1012"/>
        <end position="1041"/>
    </location>
</feature>
<dbReference type="InterPro" id="IPR001036">
    <property type="entry name" value="Acrflvin-R"/>
</dbReference>
<feature type="transmembrane region" description="Helical" evidence="2">
    <location>
        <begin position="855"/>
        <end position="874"/>
    </location>
</feature>
<protein>
    <submittedName>
        <fullName evidence="3">Efflux RND transporter permease subunit</fullName>
    </submittedName>
</protein>
<feature type="compositionally biased region" description="Low complexity" evidence="1">
    <location>
        <begin position="1020"/>
        <end position="1031"/>
    </location>
</feature>
<gene>
    <name evidence="3" type="ORF">JMM60_18200</name>
</gene>
<feature type="transmembrane region" description="Helical" evidence="2">
    <location>
        <begin position="881"/>
        <end position="901"/>
    </location>
</feature>
<feature type="transmembrane region" description="Helical" evidence="2">
    <location>
        <begin position="434"/>
        <end position="452"/>
    </location>
</feature>
<dbReference type="Gene3D" id="3.30.70.1430">
    <property type="entry name" value="Multidrug efflux transporter AcrB pore domain"/>
    <property type="match status" value="2"/>
</dbReference>
<sequence>MQIARNAIERPLYTWLLILLCLFGGAAGYLGVGKLEDPVFTLKSALVVTSYPGASAAEVATEVSDVLEAELQQMNEVDYVTSTNTPGLSVIEVTIRDTFGGAELPQVWDDLRDRVANATPDLPAGARAPIVNDDFGDVFGLLYAVSAPGYADAEIRDIATFLRREMSTVAGVANVEVKGLPEEAIFIEPDSATLDALGIPPDALSGAIAGADAVTPTGAIASGDANLRIEAPRAEDSTGKIAALNFGYRGEVINLADIASVHRGRIDEPSQILRHNGTEAFTLGIAGLTSANIVTVGARVEARLDEIAHVLPAGVAIEPIYEQHRVVAEANDAFLLNLAVSVGVVVAVLALFMGWRAAAVVGGTLLLTVTATFFFMYLFGIEVERISLGAMIIAMGMLVDNAIVVAEGMQTDMRRGRPAADAADEVARSTQMPLLIATIIGIMAFAGIALSPGDAGEFLFSLFAVISISLLLSWCLAVTVTPYLASRLFPTGSGTGSRDPYDSAFFRGYGRIVGLAIRFRWLVIAGLVGATAAGVASMGFVRQQFFPPATTPLVYLNYKAAQGSTVQATDKDLMRLADWLATRPEVVSVTSTAGAPMSRFFLTYAPADSNPSYGQLVIRVAEPEQIPTIRDALSAAAAQIVPWAETRVEQIIYGPPVTADVEIRLSGPDADVLRGLAGKVQEILETRTALLQVERTDWREREIVAQPVFGSARASALGIGRGDVANAIALVSDGVQAGVVREGDRLIPLILRQPRIDGAPQTRLIDAQIYAPATESYISLGQVLDGFEPRSRDTLIRRRSRQPTITVQAFTPPDVLPPEAFAEVQDAVEAIPMPSGYRMEWGGEYESAGDAQASLARQMPLSFGTMLLLTILLFGKFRQTAVVWTVVPMAVTGVGIGLLLTGLPFSFTALLGLLSLSGMLIKNAIVLVEEVDARKDEAGLPQREAIVTACVSRLRPVVLAAGTTILGMAPLLIDPFFASMAVTIMAGLGFASILTLIGVPAIYHTYVSERKADSGDNSRKASSSKAGSANSIPSDPALAAH</sequence>
<dbReference type="InterPro" id="IPR027463">
    <property type="entry name" value="AcrB_DN_DC_subdom"/>
</dbReference>
<dbReference type="Gene3D" id="1.20.1640.10">
    <property type="entry name" value="Multidrug efflux transporter AcrB transmembrane domain"/>
    <property type="match status" value="2"/>
</dbReference>
<feature type="transmembrane region" description="Helical" evidence="2">
    <location>
        <begin position="521"/>
        <end position="541"/>
    </location>
</feature>
<feature type="transmembrane region" description="Helical" evidence="2">
    <location>
        <begin position="359"/>
        <end position="380"/>
    </location>
</feature>
<feature type="transmembrane region" description="Helical" evidence="2">
    <location>
        <begin position="956"/>
        <end position="973"/>
    </location>
</feature>
<dbReference type="SUPFAM" id="SSF82693">
    <property type="entry name" value="Multidrug efflux transporter AcrB pore domain, PN1, PN2, PC1 and PC2 subdomains"/>
    <property type="match status" value="2"/>
</dbReference>
<feature type="transmembrane region" description="Helical" evidence="2">
    <location>
        <begin position="979"/>
        <end position="1003"/>
    </location>
</feature>
<reference evidence="3 4" key="1">
    <citation type="submission" date="2021-01" db="EMBL/GenBank/DDBJ databases">
        <title>Draft genomes of Rhodovulum sulfidophilum.</title>
        <authorList>
            <person name="Guzman M.S."/>
        </authorList>
    </citation>
    <scope>NUCLEOTIDE SEQUENCE [LARGE SCALE GENOMIC DNA]</scope>
    <source>
        <strain evidence="3 4">AB35</strain>
    </source>
</reference>
<proteinExistence type="predicted"/>
<keyword evidence="2" id="KW-1133">Transmembrane helix</keyword>
<keyword evidence="2" id="KW-0812">Transmembrane</keyword>
<dbReference type="RefSeq" id="WP_202250305.1">
    <property type="nucleotide sequence ID" value="NZ_JAESJJ010000032.1"/>
</dbReference>
<dbReference type="Gene3D" id="3.30.70.1440">
    <property type="entry name" value="Multidrug efflux transporter AcrB pore domain"/>
    <property type="match status" value="1"/>
</dbReference>
<dbReference type="Pfam" id="PF00873">
    <property type="entry name" value="ACR_tran"/>
    <property type="match status" value="1"/>
</dbReference>
<evidence type="ECO:0000256" key="1">
    <source>
        <dbReference type="SAM" id="MobiDB-lite"/>
    </source>
</evidence>
<dbReference type="Proteomes" id="UP000604473">
    <property type="component" value="Unassembled WGS sequence"/>
</dbReference>
<dbReference type="Gene3D" id="3.30.70.1320">
    <property type="entry name" value="Multidrug efflux transporter AcrB pore domain like"/>
    <property type="match status" value="1"/>
</dbReference>
<feature type="transmembrane region" description="Helical" evidence="2">
    <location>
        <begin position="12"/>
        <end position="32"/>
    </location>
</feature>
<feature type="transmembrane region" description="Helical" evidence="2">
    <location>
        <begin position="458"/>
        <end position="480"/>
    </location>
</feature>
<evidence type="ECO:0000313" key="3">
    <source>
        <dbReference type="EMBL" id="MBL3610693.1"/>
    </source>
</evidence>
<feature type="transmembrane region" description="Helical" evidence="2">
    <location>
        <begin position="333"/>
        <end position="352"/>
    </location>
</feature>
<evidence type="ECO:0000313" key="4">
    <source>
        <dbReference type="Proteomes" id="UP000604473"/>
    </source>
</evidence>
<feature type="transmembrane region" description="Helical" evidence="2">
    <location>
        <begin position="386"/>
        <end position="406"/>
    </location>
</feature>
<accession>A0ABS1RXR4</accession>
<keyword evidence="4" id="KW-1185">Reference proteome</keyword>
<keyword evidence="2" id="KW-0472">Membrane</keyword>
<dbReference type="Gene3D" id="3.30.2090.10">
    <property type="entry name" value="Multidrug efflux transporter AcrB TolC docking domain, DN and DC subdomains"/>
    <property type="match status" value="2"/>
</dbReference>
<dbReference type="PANTHER" id="PTHR32063:SF18">
    <property type="entry name" value="CATION EFFLUX SYSTEM PROTEIN"/>
    <property type="match status" value="1"/>
</dbReference>
<organism evidence="3 4">
    <name type="scientific">Rhodovulum sulfidophilum</name>
    <name type="common">Rhodobacter sulfidophilus</name>
    <dbReference type="NCBI Taxonomy" id="35806"/>
    <lineage>
        <taxon>Bacteria</taxon>
        <taxon>Pseudomonadati</taxon>
        <taxon>Pseudomonadota</taxon>
        <taxon>Alphaproteobacteria</taxon>
        <taxon>Rhodobacterales</taxon>
        <taxon>Paracoccaceae</taxon>
        <taxon>Rhodovulum</taxon>
    </lineage>
</organism>
<dbReference type="EMBL" id="JAESJJ010000032">
    <property type="protein sequence ID" value="MBL3610693.1"/>
    <property type="molecule type" value="Genomic_DNA"/>
</dbReference>
<comment type="caution">
    <text evidence="3">The sequence shown here is derived from an EMBL/GenBank/DDBJ whole genome shotgun (WGS) entry which is preliminary data.</text>
</comment>
<name>A0ABS1RXR4_RHOSU</name>
<feature type="transmembrane region" description="Helical" evidence="2">
    <location>
        <begin position="907"/>
        <end position="928"/>
    </location>
</feature>
<dbReference type="SUPFAM" id="SSF82866">
    <property type="entry name" value="Multidrug efflux transporter AcrB transmembrane domain"/>
    <property type="match status" value="2"/>
</dbReference>
<dbReference type="PRINTS" id="PR00702">
    <property type="entry name" value="ACRIFLAVINRP"/>
</dbReference>
<evidence type="ECO:0000256" key="2">
    <source>
        <dbReference type="SAM" id="Phobius"/>
    </source>
</evidence>